<proteinExistence type="predicted"/>
<dbReference type="AlphaFoldDB" id="A0A2P2J0Q2"/>
<accession>A0A2P2J0Q2</accession>
<name>A0A2P2J0Q2_RHIMU</name>
<dbReference type="EMBL" id="GGEC01006539">
    <property type="protein sequence ID" value="MBW87022.1"/>
    <property type="molecule type" value="Transcribed_RNA"/>
</dbReference>
<evidence type="ECO:0000313" key="1">
    <source>
        <dbReference type="EMBL" id="MBW87022.1"/>
    </source>
</evidence>
<reference evidence="1" key="1">
    <citation type="submission" date="2018-02" db="EMBL/GenBank/DDBJ databases">
        <title>Rhizophora mucronata_Transcriptome.</title>
        <authorList>
            <person name="Meera S.P."/>
            <person name="Sreeshan A."/>
            <person name="Augustine A."/>
        </authorList>
    </citation>
    <scope>NUCLEOTIDE SEQUENCE</scope>
    <source>
        <tissue evidence="1">Leaf</tissue>
    </source>
</reference>
<organism evidence="1">
    <name type="scientific">Rhizophora mucronata</name>
    <name type="common">Asiatic mangrove</name>
    <dbReference type="NCBI Taxonomy" id="61149"/>
    <lineage>
        <taxon>Eukaryota</taxon>
        <taxon>Viridiplantae</taxon>
        <taxon>Streptophyta</taxon>
        <taxon>Embryophyta</taxon>
        <taxon>Tracheophyta</taxon>
        <taxon>Spermatophyta</taxon>
        <taxon>Magnoliopsida</taxon>
        <taxon>eudicotyledons</taxon>
        <taxon>Gunneridae</taxon>
        <taxon>Pentapetalae</taxon>
        <taxon>rosids</taxon>
        <taxon>fabids</taxon>
        <taxon>Malpighiales</taxon>
        <taxon>Rhizophoraceae</taxon>
        <taxon>Rhizophora</taxon>
    </lineage>
</organism>
<sequence>MSEIHSISLPGRCPIFFVEEQKS</sequence>
<protein>
    <submittedName>
        <fullName evidence="1">Uncharacterized protein</fullName>
    </submittedName>
</protein>